<feature type="compositionally biased region" description="Basic and acidic residues" evidence="1">
    <location>
        <begin position="1"/>
        <end position="13"/>
    </location>
</feature>
<reference evidence="2 3" key="1">
    <citation type="journal article" date="2022" name="bioRxiv">
        <title>Genomics of Preaxostyla Flagellates Illuminates Evolutionary Transitions and the Path Towards Mitochondrial Loss.</title>
        <authorList>
            <person name="Novak L.V.F."/>
            <person name="Treitli S.C."/>
            <person name="Pyrih J."/>
            <person name="Halakuc P."/>
            <person name="Pipaliya S.V."/>
            <person name="Vacek V."/>
            <person name="Brzon O."/>
            <person name="Soukal P."/>
            <person name="Eme L."/>
            <person name="Dacks J.B."/>
            <person name="Karnkowska A."/>
            <person name="Elias M."/>
            <person name="Hampl V."/>
        </authorList>
    </citation>
    <scope>NUCLEOTIDE SEQUENCE [LARGE SCALE GENOMIC DNA]</scope>
    <source>
        <strain evidence="2">NAU3</strain>
        <tissue evidence="2">Gut</tissue>
    </source>
</reference>
<accession>A0ABQ9XUA9</accession>
<protein>
    <submittedName>
        <fullName evidence="2">Uncharacterized protein</fullName>
    </submittedName>
</protein>
<evidence type="ECO:0000313" key="2">
    <source>
        <dbReference type="EMBL" id="KAK2955076.1"/>
    </source>
</evidence>
<dbReference type="SUPFAM" id="SSF51126">
    <property type="entry name" value="Pectin lyase-like"/>
    <property type="match status" value="1"/>
</dbReference>
<evidence type="ECO:0000313" key="3">
    <source>
        <dbReference type="Proteomes" id="UP001281761"/>
    </source>
</evidence>
<sequence length="707" mass="75728">MGRRDERIKKGDSEGGNSFDWKPDLEHDEQRGEEKRNCTNHLSGTAIVGMGDGGSVLSHNTSFIGCHTPSSPNEESDTNSRLNDHFNITTEITSETPPNHVFTLCTFKECTTSTQGGAICADNVESILKIEQCAFHDCFASLYKGGGAMFLSPPSNGQSSFSLSSSSFVGCSAVWNGGSIRINNISDLSISECVFLNSVAHYNGGALSLQSCDFGASSGVSNTLFQNCTQLVPASGYAGGAVRLYQCSTHKFSFVQFRQNAAKSGDGHDFFLYNTSFDSDSFSTCDSTSSNKQRVTNGTIDNSTLLPNPEFKVNVVSLASTLTEDGKVTLTLTLNKAVSGTMIAIVSNVEGTRQEVDGEAPKIGRMLLFSFSSSTDGTCSSSVGELGVLQYPLSDYTLLAASLSNHSVTVPSTIVIPVSPILLHASCDLDASETQVELSFSGFDIPEGPGTLTLNDSITLKVSFKDDEFGKSVGSVQKGVSGKDGDLSEQTDYSLTGIVSEEHPTTSIVIASGVGFSVLEAARLSKVSVSGFVDVRKTKVKLSFESVKLEKNKNHILKMKRTDTSEDTITREVLTDENGVLSDVEEILYPFETEDEGRKEQLQFGVSYGVLSLIASDRTQSVIISDIVISMPDEPPRIFALVTHSLNGKKDQLTLSFQAALFPDGEGTIKVKPTDSDLFVEGALARDSDTQCTAVISTAWTESTTHL</sequence>
<gene>
    <name evidence="2" type="ORF">BLNAU_10007</name>
</gene>
<dbReference type="InterPro" id="IPR011050">
    <property type="entry name" value="Pectin_lyase_fold/virulence"/>
</dbReference>
<feature type="compositionally biased region" description="Basic and acidic residues" evidence="1">
    <location>
        <begin position="21"/>
        <end position="37"/>
    </location>
</feature>
<dbReference type="EMBL" id="JARBJD010000071">
    <property type="protein sequence ID" value="KAK2955076.1"/>
    <property type="molecule type" value="Genomic_DNA"/>
</dbReference>
<proteinExistence type="predicted"/>
<organism evidence="2 3">
    <name type="scientific">Blattamonas nauphoetae</name>
    <dbReference type="NCBI Taxonomy" id="2049346"/>
    <lineage>
        <taxon>Eukaryota</taxon>
        <taxon>Metamonada</taxon>
        <taxon>Preaxostyla</taxon>
        <taxon>Oxymonadida</taxon>
        <taxon>Blattamonas</taxon>
    </lineage>
</organism>
<dbReference type="Proteomes" id="UP001281761">
    <property type="component" value="Unassembled WGS sequence"/>
</dbReference>
<comment type="caution">
    <text evidence="2">The sequence shown here is derived from an EMBL/GenBank/DDBJ whole genome shotgun (WGS) entry which is preliminary data.</text>
</comment>
<evidence type="ECO:0000256" key="1">
    <source>
        <dbReference type="SAM" id="MobiDB-lite"/>
    </source>
</evidence>
<feature type="region of interest" description="Disordered" evidence="1">
    <location>
        <begin position="1"/>
        <end position="39"/>
    </location>
</feature>
<name>A0ABQ9XUA9_9EUKA</name>
<keyword evidence="3" id="KW-1185">Reference proteome</keyword>